<dbReference type="Proteomes" id="UP000176450">
    <property type="component" value="Unassembled WGS sequence"/>
</dbReference>
<dbReference type="AlphaFoldDB" id="A0A1F6AXZ0"/>
<comment type="caution">
    <text evidence="1">The sequence shown here is derived from an EMBL/GenBank/DDBJ whole genome shotgun (WGS) entry which is preliminary data.</text>
</comment>
<organism evidence="1 2">
    <name type="scientific">Candidatus Gottesmanbacteria bacterium RIFCSPLOWO2_01_FULL_46_9</name>
    <dbReference type="NCBI Taxonomy" id="1798394"/>
    <lineage>
        <taxon>Bacteria</taxon>
        <taxon>Candidatus Gottesmaniibacteriota</taxon>
    </lineage>
</organism>
<gene>
    <name evidence="1" type="ORF">A3A63_03810</name>
</gene>
<proteinExistence type="predicted"/>
<sequence>MNTTTVSKTDFIKFNVSPKLKMLAEQKAREHGMTLSELGRMLFGSFITGIMHPKSEVSEKFLAMAEKARKDHREGKGLLIRSKEELESFLKTI</sequence>
<evidence type="ECO:0000313" key="1">
    <source>
        <dbReference type="EMBL" id="OGG29536.1"/>
    </source>
</evidence>
<accession>A0A1F6AXZ0</accession>
<dbReference type="EMBL" id="MFJX01000063">
    <property type="protein sequence ID" value="OGG29536.1"/>
    <property type="molecule type" value="Genomic_DNA"/>
</dbReference>
<evidence type="ECO:0000313" key="2">
    <source>
        <dbReference type="Proteomes" id="UP000176450"/>
    </source>
</evidence>
<protein>
    <submittedName>
        <fullName evidence="1">Uncharacterized protein</fullName>
    </submittedName>
</protein>
<name>A0A1F6AXZ0_9BACT</name>
<reference evidence="1 2" key="1">
    <citation type="journal article" date="2016" name="Nat. Commun.">
        <title>Thousands of microbial genomes shed light on interconnected biogeochemical processes in an aquifer system.</title>
        <authorList>
            <person name="Anantharaman K."/>
            <person name="Brown C.T."/>
            <person name="Hug L.A."/>
            <person name="Sharon I."/>
            <person name="Castelle C.J."/>
            <person name="Probst A.J."/>
            <person name="Thomas B.C."/>
            <person name="Singh A."/>
            <person name="Wilkins M.J."/>
            <person name="Karaoz U."/>
            <person name="Brodie E.L."/>
            <person name="Williams K.H."/>
            <person name="Hubbard S.S."/>
            <person name="Banfield J.F."/>
        </authorList>
    </citation>
    <scope>NUCLEOTIDE SEQUENCE [LARGE SCALE GENOMIC DNA]</scope>
</reference>